<gene>
    <name evidence="2" type="ORF">C4541_04465</name>
</gene>
<sequence>MNRFNVNKNKCKGCGLCPRVCPKKILRMGDNMNDVGNRYVECIDDDKCIMCCMCATMCPDWAISICDPRENKILFESERS</sequence>
<accession>A0A3A4R6M6</accession>
<evidence type="ECO:0000313" key="3">
    <source>
        <dbReference type="Proteomes" id="UP000266426"/>
    </source>
</evidence>
<dbReference type="PROSITE" id="PS51379">
    <property type="entry name" value="4FE4S_FER_2"/>
    <property type="match status" value="2"/>
</dbReference>
<reference evidence="2 3" key="1">
    <citation type="journal article" date="2017" name="ISME J.">
        <title>Energy and carbon metabolisms in a deep terrestrial subsurface fluid microbial community.</title>
        <authorList>
            <person name="Momper L."/>
            <person name="Jungbluth S.P."/>
            <person name="Lee M.D."/>
            <person name="Amend J.P."/>
        </authorList>
    </citation>
    <scope>NUCLEOTIDE SEQUENCE [LARGE SCALE GENOMIC DNA]</scope>
    <source>
        <strain evidence="2">SURF_26</strain>
    </source>
</reference>
<feature type="domain" description="4Fe-4S ferredoxin-type" evidence="1">
    <location>
        <begin position="38"/>
        <end position="68"/>
    </location>
</feature>
<dbReference type="SUPFAM" id="SSF54862">
    <property type="entry name" value="4Fe-4S ferredoxins"/>
    <property type="match status" value="1"/>
</dbReference>
<dbReference type="PANTHER" id="PTHR43122">
    <property type="entry name" value="FERREDOXIN SUBUNIT OF PYRUVATE:FLAVODOXIN OXIDOREDUCTASE-RELATED"/>
    <property type="match status" value="1"/>
</dbReference>
<comment type="caution">
    <text evidence="2">The sequence shown here is derived from an EMBL/GenBank/DDBJ whole genome shotgun (WGS) entry which is preliminary data.</text>
</comment>
<dbReference type="Proteomes" id="UP000266426">
    <property type="component" value="Unassembled WGS sequence"/>
</dbReference>
<feature type="domain" description="4Fe-4S ferredoxin-type" evidence="1">
    <location>
        <begin position="2"/>
        <end position="31"/>
    </location>
</feature>
<dbReference type="Pfam" id="PF12838">
    <property type="entry name" value="Fer4_7"/>
    <property type="match status" value="1"/>
</dbReference>
<proteinExistence type="predicted"/>
<dbReference type="EMBL" id="QZJZ01000031">
    <property type="protein sequence ID" value="RJP60303.1"/>
    <property type="molecule type" value="Genomic_DNA"/>
</dbReference>
<dbReference type="Gene3D" id="3.30.70.20">
    <property type="match status" value="1"/>
</dbReference>
<dbReference type="PANTHER" id="PTHR43122:SF1">
    <property type="entry name" value="IRON-SULFUR-BINDING PROTEIN"/>
    <property type="match status" value="1"/>
</dbReference>
<name>A0A3A4R6M6_9BACT</name>
<dbReference type="AlphaFoldDB" id="A0A3A4R6M6"/>
<dbReference type="InterPro" id="IPR017896">
    <property type="entry name" value="4Fe4S_Fe-S-bd"/>
</dbReference>
<organism evidence="2 3">
    <name type="scientific">Candidatus Auribacter fodinae</name>
    <dbReference type="NCBI Taxonomy" id="2093366"/>
    <lineage>
        <taxon>Bacteria</taxon>
        <taxon>Pseudomonadati</taxon>
        <taxon>Candidatus Auribacterota</taxon>
        <taxon>Candidatus Auribacteria</taxon>
        <taxon>Candidatus Auribacterales</taxon>
        <taxon>Candidatus Auribacteraceae</taxon>
        <taxon>Candidatus Auribacter</taxon>
    </lineage>
</organism>
<protein>
    <submittedName>
        <fullName evidence="2">4Fe-4S dicluster domain-containing protein</fullName>
    </submittedName>
</protein>
<evidence type="ECO:0000313" key="2">
    <source>
        <dbReference type="EMBL" id="RJP60303.1"/>
    </source>
</evidence>
<evidence type="ECO:0000259" key="1">
    <source>
        <dbReference type="PROSITE" id="PS51379"/>
    </source>
</evidence>